<name>A0ABQ8LW61_LABRO</name>
<comment type="caution">
    <text evidence="2">The sequence shown here is derived from an EMBL/GenBank/DDBJ whole genome shotgun (WGS) entry which is preliminary data.</text>
</comment>
<gene>
    <name evidence="2" type="ORF">H4Q32_011384</name>
</gene>
<accession>A0ABQ8LW61</accession>
<organism evidence="2 3">
    <name type="scientific">Labeo rohita</name>
    <name type="common">Indian major carp</name>
    <name type="synonym">Cyprinus rohita</name>
    <dbReference type="NCBI Taxonomy" id="84645"/>
    <lineage>
        <taxon>Eukaryota</taxon>
        <taxon>Metazoa</taxon>
        <taxon>Chordata</taxon>
        <taxon>Craniata</taxon>
        <taxon>Vertebrata</taxon>
        <taxon>Euteleostomi</taxon>
        <taxon>Actinopterygii</taxon>
        <taxon>Neopterygii</taxon>
        <taxon>Teleostei</taxon>
        <taxon>Ostariophysi</taxon>
        <taxon>Cypriniformes</taxon>
        <taxon>Cyprinidae</taxon>
        <taxon>Labeoninae</taxon>
        <taxon>Labeonini</taxon>
        <taxon>Labeo</taxon>
    </lineage>
</organism>
<dbReference type="Proteomes" id="UP000830375">
    <property type="component" value="Unassembled WGS sequence"/>
</dbReference>
<protein>
    <submittedName>
        <fullName evidence="2">Potassium transport system protein kup</fullName>
    </submittedName>
</protein>
<evidence type="ECO:0000256" key="1">
    <source>
        <dbReference type="SAM" id="MobiDB-lite"/>
    </source>
</evidence>
<evidence type="ECO:0000313" key="2">
    <source>
        <dbReference type="EMBL" id="KAI2654615.1"/>
    </source>
</evidence>
<evidence type="ECO:0000313" key="3">
    <source>
        <dbReference type="Proteomes" id="UP000830375"/>
    </source>
</evidence>
<reference evidence="2 3" key="1">
    <citation type="submission" date="2022-01" db="EMBL/GenBank/DDBJ databases">
        <title>A high-quality chromosome-level genome assembly of rohu carp, Labeo rohita.</title>
        <authorList>
            <person name="Arick M.A. II"/>
            <person name="Hsu C.-Y."/>
            <person name="Magbanua Z."/>
            <person name="Pechanova O."/>
            <person name="Grover C."/>
            <person name="Miller E."/>
            <person name="Thrash A."/>
            <person name="Ezzel L."/>
            <person name="Alam S."/>
            <person name="Benzie J."/>
            <person name="Hamilton M."/>
            <person name="Karsi A."/>
            <person name="Lawrence M.L."/>
            <person name="Peterson D.G."/>
        </authorList>
    </citation>
    <scope>NUCLEOTIDE SEQUENCE [LARGE SCALE GENOMIC DNA]</scope>
    <source>
        <strain evidence="3">BAU-BD-2019</strain>
        <tissue evidence="2">Blood</tissue>
    </source>
</reference>
<feature type="region of interest" description="Disordered" evidence="1">
    <location>
        <begin position="65"/>
        <end position="86"/>
    </location>
</feature>
<keyword evidence="3" id="KW-1185">Reference proteome</keyword>
<sequence length="109" mass="11589">MGFDHNAGTAVSCACRIHFKHPKEHQAKLESYSSLLSKSFRSHGSCIHGDTFGPPAHETISVVAQSQGISSKGQSPETNKGYAPGASNPFYVVQTPVSDFGSHSRSVLS</sequence>
<dbReference type="EMBL" id="JACTAM010000017">
    <property type="protein sequence ID" value="KAI2654615.1"/>
    <property type="molecule type" value="Genomic_DNA"/>
</dbReference>
<feature type="compositionally biased region" description="Polar residues" evidence="1">
    <location>
        <begin position="65"/>
        <end position="78"/>
    </location>
</feature>
<proteinExistence type="predicted"/>